<evidence type="ECO:0000256" key="1">
    <source>
        <dbReference type="SAM" id="Coils"/>
    </source>
</evidence>
<proteinExistence type="predicted"/>
<keyword evidence="1" id="KW-0175">Coiled coil</keyword>
<dbReference type="Proteomes" id="UP000271624">
    <property type="component" value="Unassembled WGS sequence"/>
</dbReference>
<name>A0A3S1C6S8_9CYAN</name>
<dbReference type="EMBL" id="RSCL01000030">
    <property type="protein sequence ID" value="RUS97968.1"/>
    <property type="molecule type" value="Genomic_DNA"/>
</dbReference>
<keyword evidence="3" id="KW-1185">Reference proteome</keyword>
<accession>A0A3S1C6S8</accession>
<comment type="caution">
    <text evidence="2">The sequence shown here is derived from an EMBL/GenBank/DDBJ whole genome shotgun (WGS) entry which is preliminary data.</text>
</comment>
<sequence length="104" mass="12115">MSQSQPDRLDRIEATLERVSQQLDNQVVVNAELRQRTTDIANAVSSLISTANQHQENFMVIVSEIRNMRQDIVELRQDTRSIQSQVLELQNENRRILNRLDSQQ</sequence>
<reference evidence="2" key="2">
    <citation type="journal article" date="2019" name="Genome Biol. Evol.">
        <title>Day and night: Metabolic profiles and evolutionary relationships of six axenic non-marine cyanobacteria.</title>
        <authorList>
            <person name="Will S.E."/>
            <person name="Henke P."/>
            <person name="Boedeker C."/>
            <person name="Huang S."/>
            <person name="Brinkmann H."/>
            <person name="Rohde M."/>
            <person name="Jarek M."/>
            <person name="Friedl T."/>
            <person name="Seufert S."/>
            <person name="Schumacher M."/>
            <person name="Overmann J."/>
            <person name="Neumann-Schaal M."/>
            <person name="Petersen J."/>
        </authorList>
    </citation>
    <scope>NUCLEOTIDE SEQUENCE [LARGE SCALE GENOMIC DNA]</scope>
    <source>
        <strain evidence="2">PCC 7102</strain>
    </source>
</reference>
<dbReference type="OrthoDB" id="518166at2"/>
<evidence type="ECO:0000313" key="3">
    <source>
        <dbReference type="Proteomes" id="UP000271624"/>
    </source>
</evidence>
<dbReference type="RefSeq" id="WP_127086231.1">
    <property type="nucleotide sequence ID" value="NZ_RSCL01000030.1"/>
</dbReference>
<reference evidence="2" key="1">
    <citation type="submission" date="2018-12" db="EMBL/GenBank/DDBJ databases">
        <authorList>
            <person name="Will S."/>
            <person name="Neumann-Schaal M."/>
            <person name="Henke P."/>
        </authorList>
    </citation>
    <scope>NUCLEOTIDE SEQUENCE</scope>
    <source>
        <strain evidence="2">PCC 7102</strain>
    </source>
</reference>
<gene>
    <name evidence="2" type="ORF">DSM106972_081870</name>
</gene>
<protein>
    <submittedName>
        <fullName evidence="2">Uncharacterized protein</fullName>
    </submittedName>
</protein>
<organism evidence="2 3">
    <name type="scientific">Dulcicalothrix desertica PCC 7102</name>
    <dbReference type="NCBI Taxonomy" id="232991"/>
    <lineage>
        <taxon>Bacteria</taxon>
        <taxon>Bacillati</taxon>
        <taxon>Cyanobacteriota</taxon>
        <taxon>Cyanophyceae</taxon>
        <taxon>Nostocales</taxon>
        <taxon>Calotrichaceae</taxon>
        <taxon>Dulcicalothrix</taxon>
    </lineage>
</organism>
<dbReference type="AlphaFoldDB" id="A0A3S1C6S8"/>
<feature type="coiled-coil region" evidence="1">
    <location>
        <begin position="65"/>
        <end position="92"/>
    </location>
</feature>
<evidence type="ECO:0000313" key="2">
    <source>
        <dbReference type="EMBL" id="RUS97968.1"/>
    </source>
</evidence>